<dbReference type="EMBL" id="AP026966">
    <property type="protein sequence ID" value="BDT59075.1"/>
    <property type="molecule type" value="Genomic_DNA"/>
</dbReference>
<dbReference type="Proteomes" id="UP001163336">
    <property type="component" value="Chromosome"/>
</dbReference>
<accession>A0ABN6TD95</accession>
<evidence type="ECO:0000313" key="4">
    <source>
        <dbReference type="EMBL" id="BDT59075.1"/>
    </source>
</evidence>
<dbReference type="PANTHER" id="PTHR45641">
    <property type="entry name" value="TETRATRICOPEPTIDE REPEAT PROTEIN (AFU_ORTHOLOGUE AFUA_6G03870)"/>
    <property type="match status" value="1"/>
</dbReference>
<organism evidence="4 5">
    <name type="scientific">Massilia varians</name>
    <dbReference type="NCBI Taxonomy" id="457921"/>
    <lineage>
        <taxon>Bacteria</taxon>
        <taxon>Pseudomonadati</taxon>
        <taxon>Pseudomonadota</taxon>
        <taxon>Betaproteobacteria</taxon>
        <taxon>Burkholderiales</taxon>
        <taxon>Oxalobacteraceae</taxon>
        <taxon>Telluria group</taxon>
        <taxon>Massilia</taxon>
    </lineage>
</organism>
<gene>
    <name evidence="4" type="ORF">MasN3_25690</name>
</gene>
<dbReference type="PROSITE" id="PS50005">
    <property type="entry name" value="TPR"/>
    <property type="match status" value="1"/>
</dbReference>
<dbReference type="SUPFAM" id="SSF48452">
    <property type="entry name" value="TPR-like"/>
    <property type="match status" value="2"/>
</dbReference>
<feature type="repeat" description="TPR" evidence="3">
    <location>
        <begin position="37"/>
        <end position="70"/>
    </location>
</feature>
<sequence length="375" mass="40519">MGTAYHRQQKLGQARMHLAAQIALLESLPGTTAETLAAALDYLGEVDSEDGRLDEAEAGFRRALALRMKSTGEMDNGVAESHASLSRLYVSRDQMARAEFHIRKVVAIREQLFGAASSQASHSRAALAQLLYESGKYGEAQPLFEEALALIEEQLGKEHPHILNDLNNLAYNERAQRRHEQALTTFRRVLAVREADFGDRAHHSVASALTGLGAALVEAGQLREAEARLLAGLAMREQLLGPDHVDLAYSMTELGRLYIAQGRHADADKALLRALRIIEAAIGKDHSEVAAVLYEQGRSLQAQGRASEAAASWKRALAIRLRARPGHPATRETVELLSSLYRKAGDARAAEKVEADMAAAAREASASGAAAVPGT</sequence>
<protein>
    <recommendedName>
        <fullName evidence="6">Tetratricopeptide repeat protein</fullName>
    </recommendedName>
</protein>
<dbReference type="SMART" id="SM00028">
    <property type="entry name" value="TPR"/>
    <property type="match status" value="7"/>
</dbReference>
<dbReference type="Pfam" id="PF13424">
    <property type="entry name" value="TPR_12"/>
    <property type="match status" value="3"/>
</dbReference>
<evidence type="ECO:0008006" key="6">
    <source>
        <dbReference type="Google" id="ProtNLM"/>
    </source>
</evidence>
<evidence type="ECO:0000313" key="5">
    <source>
        <dbReference type="Proteomes" id="UP001163336"/>
    </source>
</evidence>
<evidence type="ECO:0000256" key="2">
    <source>
        <dbReference type="ARBA" id="ARBA00022803"/>
    </source>
</evidence>
<dbReference type="Gene3D" id="1.25.40.10">
    <property type="entry name" value="Tetratricopeptide repeat domain"/>
    <property type="match status" value="2"/>
</dbReference>
<keyword evidence="5" id="KW-1185">Reference proteome</keyword>
<keyword evidence="1" id="KW-0677">Repeat</keyword>
<keyword evidence="2 3" id="KW-0802">TPR repeat</keyword>
<evidence type="ECO:0000256" key="1">
    <source>
        <dbReference type="ARBA" id="ARBA00022737"/>
    </source>
</evidence>
<reference evidence="4" key="1">
    <citation type="submission" date="2022-11" db="EMBL/GenBank/DDBJ databases">
        <title>Isolation and characterization of PLA-degrading bacterium Massilia sp. from Antarctic soil.</title>
        <authorList>
            <person name="Sato K."/>
            <person name="Gomez-Fuentes C."/>
            <person name="Ahmad S.A."/>
            <person name="Zulkharnain A."/>
        </authorList>
    </citation>
    <scope>NUCLEOTIDE SEQUENCE</scope>
    <source>
        <strain evidence="4">N-3</strain>
    </source>
</reference>
<dbReference type="PANTHER" id="PTHR45641:SF19">
    <property type="entry name" value="NEPHROCYSTIN-3"/>
    <property type="match status" value="1"/>
</dbReference>
<evidence type="ECO:0000256" key="3">
    <source>
        <dbReference type="PROSITE-ProRule" id="PRU00339"/>
    </source>
</evidence>
<dbReference type="InterPro" id="IPR011990">
    <property type="entry name" value="TPR-like_helical_dom_sf"/>
</dbReference>
<dbReference type="InterPro" id="IPR019734">
    <property type="entry name" value="TPR_rpt"/>
</dbReference>
<name>A0ABN6TD95_9BURK</name>
<proteinExistence type="predicted"/>